<keyword evidence="3" id="KW-1185">Reference proteome</keyword>
<dbReference type="AlphaFoldDB" id="A0A2Z3JHA4"/>
<reference evidence="2 3" key="1">
    <citation type="submission" date="2018-05" db="EMBL/GenBank/DDBJ databases">
        <title>Complete Genome Sequence of Deinococcus sp. strain 17bor-2.</title>
        <authorList>
            <person name="Srinivasan S."/>
        </authorList>
    </citation>
    <scope>NUCLEOTIDE SEQUENCE [LARGE SCALE GENOMIC DNA]</scope>
    <source>
        <strain evidence="2 3">17bor-2</strain>
    </source>
</reference>
<evidence type="ECO:0000313" key="3">
    <source>
        <dbReference type="Proteomes" id="UP000245368"/>
    </source>
</evidence>
<gene>
    <name evidence="2" type="ORF">DKM44_09400</name>
</gene>
<accession>A0A2Z3JHA4</accession>
<feature type="coiled-coil region" evidence="1">
    <location>
        <begin position="42"/>
        <end position="69"/>
    </location>
</feature>
<dbReference type="KEGG" id="dez:DKM44_09400"/>
<protein>
    <recommendedName>
        <fullName evidence="4">Cell division protein FtsL</fullName>
    </recommendedName>
</protein>
<sequence length="117" mass="13110">MPLQASLVVWRARALRYTSLYVLLAAALLGLRYATRQTYPHLRELRASVQDLQTQRDHLELEVQTLTTGPRVLEWATSHDMLPYAQASKTAGDIAPLPAPPALAPEAGPFEVHVRWK</sequence>
<evidence type="ECO:0000313" key="2">
    <source>
        <dbReference type="EMBL" id="AWN23416.1"/>
    </source>
</evidence>
<evidence type="ECO:0000256" key="1">
    <source>
        <dbReference type="SAM" id="Coils"/>
    </source>
</evidence>
<dbReference type="Proteomes" id="UP000245368">
    <property type="component" value="Chromosome"/>
</dbReference>
<organism evidence="2 3">
    <name type="scientific">Deinococcus irradiatisoli</name>
    <dbReference type="NCBI Taxonomy" id="2202254"/>
    <lineage>
        <taxon>Bacteria</taxon>
        <taxon>Thermotogati</taxon>
        <taxon>Deinococcota</taxon>
        <taxon>Deinococci</taxon>
        <taxon>Deinococcales</taxon>
        <taxon>Deinococcaceae</taxon>
        <taxon>Deinococcus</taxon>
    </lineage>
</organism>
<evidence type="ECO:0008006" key="4">
    <source>
        <dbReference type="Google" id="ProtNLM"/>
    </source>
</evidence>
<dbReference type="EMBL" id="CP029494">
    <property type="protein sequence ID" value="AWN23416.1"/>
    <property type="molecule type" value="Genomic_DNA"/>
</dbReference>
<name>A0A2Z3JHA4_9DEIO</name>
<proteinExistence type="predicted"/>
<keyword evidence="1" id="KW-0175">Coiled coil</keyword>